<feature type="binding site" evidence="10">
    <location>
        <position position="252"/>
    </location>
    <ligand>
        <name>K(+)</name>
        <dbReference type="ChEBI" id="CHEBI:29103"/>
    </ligand>
</feature>
<feature type="binding site" evidence="10">
    <location>
        <position position="22"/>
    </location>
    <ligand>
        <name>(6S)-5-formyl-5,6,7,8-tetrahydrofolate</name>
        <dbReference type="ChEBI" id="CHEBI:57457"/>
    </ligand>
</feature>
<gene>
    <name evidence="10" type="primary">mnmE</name>
    <name evidence="10" type="synonym">trmE</name>
    <name evidence="13" type="ORF">SAMN02745136_05646</name>
</gene>
<dbReference type="PROSITE" id="PS51709">
    <property type="entry name" value="G_TRME"/>
    <property type="match status" value="1"/>
</dbReference>
<keyword evidence="3 10" id="KW-0819">tRNA processing</keyword>
<feature type="binding site" evidence="10">
    <location>
        <position position="125"/>
    </location>
    <ligand>
        <name>(6S)-5-formyl-5,6,7,8-tetrahydrofolate</name>
        <dbReference type="ChEBI" id="CHEBI:57457"/>
    </ligand>
</feature>
<evidence type="ECO:0000313" key="13">
    <source>
        <dbReference type="EMBL" id="SHL76457.1"/>
    </source>
</evidence>
<evidence type="ECO:0000256" key="8">
    <source>
        <dbReference type="ARBA" id="ARBA00022958"/>
    </source>
</evidence>
<feature type="binding site" evidence="10">
    <location>
        <begin position="250"/>
        <end position="256"/>
    </location>
    <ligand>
        <name>GTP</name>
        <dbReference type="ChEBI" id="CHEBI:37565"/>
    </ligand>
</feature>
<keyword evidence="9 10" id="KW-0342">GTP-binding</keyword>
<dbReference type="PANTHER" id="PTHR42714">
    <property type="entry name" value="TRNA MODIFICATION GTPASE GTPBP3"/>
    <property type="match status" value="1"/>
</dbReference>
<name>A0A1M7DAL5_9FIRM</name>
<keyword evidence="14" id="KW-1185">Reference proteome</keyword>
<keyword evidence="7 10" id="KW-0460">Magnesium</keyword>
<feature type="binding site" evidence="10">
    <location>
        <position position="256"/>
    </location>
    <ligand>
        <name>Mg(2+)</name>
        <dbReference type="ChEBI" id="CHEBI:18420"/>
    </ligand>
</feature>
<comment type="caution">
    <text evidence="10">Lacks conserved residue(s) required for the propagation of feature annotation.</text>
</comment>
<evidence type="ECO:0000313" key="14">
    <source>
        <dbReference type="Proteomes" id="UP000184386"/>
    </source>
</evidence>
<keyword evidence="4 10" id="KW-0479">Metal-binding</keyword>
<reference evidence="13 14" key="1">
    <citation type="submission" date="2016-11" db="EMBL/GenBank/DDBJ databases">
        <authorList>
            <person name="Jaros S."/>
            <person name="Januszkiewicz K."/>
            <person name="Wedrychowicz H."/>
        </authorList>
    </citation>
    <scope>NUCLEOTIDE SEQUENCE [LARGE SCALE GENOMIC DNA]</scope>
    <source>
        <strain evidence="13 14">DSM 15929</strain>
    </source>
</reference>
<dbReference type="GO" id="GO:0030488">
    <property type="term" value="P:tRNA methylation"/>
    <property type="evidence" value="ECO:0007669"/>
    <property type="project" value="TreeGrafter"/>
</dbReference>
<dbReference type="GO" id="GO:0003924">
    <property type="term" value="F:GTPase activity"/>
    <property type="evidence" value="ECO:0007669"/>
    <property type="project" value="UniProtKB-UniRule"/>
</dbReference>
<feature type="binding site" evidence="10">
    <location>
        <begin position="275"/>
        <end position="278"/>
    </location>
    <ligand>
        <name>GTP</name>
        <dbReference type="ChEBI" id="CHEBI:37565"/>
    </ligand>
</feature>
<protein>
    <recommendedName>
        <fullName evidence="10">tRNA modification GTPase MnmE</fullName>
        <ecNumber evidence="10">3.6.-.-</ecNumber>
    </recommendedName>
</protein>
<comment type="cofactor">
    <cofactor evidence="10">
        <name>K(+)</name>
        <dbReference type="ChEBI" id="CHEBI:29103"/>
    </cofactor>
    <text evidence="10">Binds 1 potassium ion per subunit.</text>
</comment>
<dbReference type="Gene3D" id="1.20.120.430">
    <property type="entry name" value="tRNA modification GTPase MnmE domain 2"/>
    <property type="match status" value="1"/>
</dbReference>
<dbReference type="EC" id="3.6.-.-" evidence="10"/>
<evidence type="ECO:0000256" key="1">
    <source>
        <dbReference type="ARBA" id="ARBA00011043"/>
    </source>
</evidence>
<dbReference type="InterPro" id="IPR004520">
    <property type="entry name" value="GTPase_MnmE"/>
</dbReference>
<keyword evidence="5 10" id="KW-0547">Nucleotide-binding</keyword>
<dbReference type="InterPro" id="IPR006073">
    <property type="entry name" value="GTP-bd"/>
</dbReference>
<dbReference type="InterPro" id="IPR027368">
    <property type="entry name" value="MnmE_dom2"/>
</dbReference>
<comment type="subunit">
    <text evidence="10">Homodimer. Heterotetramer of two MnmE and two MnmG subunits.</text>
</comment>
<dbReference type="CDD" id="cd14858">
    <property type="entry name" value="TrmE_N"/>
    <property type="match status" value="1"/>
</dbReference>
<dbReference type="GO" id="GO:0002098">
    <property type="term" value="P:tRNA wobble uridine modification"/>
    <property type="evidence" value="ECO:0007669"/>
    <property type="project" value="TreeGrafter"/>
</dbReference>
<evidence type="ECO:0000256" key="5">
    <source>
        <dbReference type="ARBA" id="ARBA00022741"/>
    </source>
</evidence>
<proteinExistence type="inferred from homology"/>
<evidence type="ECO:0000256" key="6">
    <source>
        <dbReference type="ARBA" id="ARBA00022801"/>
    </source>
</evidence>
<evidence type="ECO:0000256" key="7">
    <source>
        <dbReference type="ARBA" id="ARBA00022842"/>
    </source>
</evidence>
<dbReference type="GO" id="GO:0046872">
    <property type="term" value="F:metal ion binding"/>
    <property type="evidence" value="ECO:0007669"/>
    <property type="project" value="UniProtKB-KW"/>
</dbReference>
<feature type="binding site" evidence="10">
    <location>
        <position position="255"/>
    </location>
    <ligand>
        <name>K(+)</name>
        <dbReference type="ChEBI" id="CHEBI:29103"/>
    </ligand>
</feature>
<evidence type="ECO:0000256" key="4">
    <source>
        <dbReference type="ARBA" id="ARBA00022723"/>
    </source>
</evidence>
<dbReference type="Gene3D" id="3.30.1360.120">
    <property type="entry name" value="Probable tRNA modification gtpase trme, domain 1"/>
    <property type="match status" value="1"/>
</dbReference>
<dbReference type="NCBIfam" id="TIGR00231">
    <property type="entry name" value="small_GTP"/>
    <property type="match status" value="1"/>
</dbReference>
<feature type="binding site" evidence="10">
    <location>
        <position position="235"/>
    </location>
    <ligand>
        <name>Mg(2+)</name>
        <dbReference type="ChEBI" id="CHEBI:18420"/>
    </ligand>
</feature>
<evidence type="ECO:0000256" key="10">
    <source>
        <dbReference type="HAMAP-Rule" id="MF_00379"/>
    </source>
</evidence>
<dbReference type="Proteomes" id="UP000184386">
    <property type="component" value="Unassembled WGS sequence"/>
</dbReference>
<dbReference type="FunFam" id="3.30.1360.120:FF:000003">
    <property type="entry name" value="tRNA modification GTPase MnmE"/>
    <property type="match status" value="1"/>
</dbReference>
<organism evidence="13 14">
    <name type="scientific">Anaerocolumna jejuensis DSM 15929</name>
    <dbReference type="NCBI Taxonomy" id="1121322"/>
    <lineage>
        <taxon>Bacteria</taxon>
        <taxon>Bacillati</taxon>
        <taxon>Bacillota</taxon>
        <taxon>Clostridia</taxon>
        <taxon>Lachnospirales</taxon>
        <taxon>Lachnospiraceae</taxon>
        <taxon>Anaerocolumna</taxon>
    </lineage>
</organism>
<feature type="binding site" evidence="10">
    <location>
        <position position="250"/>
    </location>
    <ligand>
        <name>K(+)</name>
        <dbReference type="ChEBI" id="CHEBI:29103"/>
    </ligand>
</feature>
<feature type="domain" description="TrmE-type G" evidence="12">
    <location>
        <begin position="221"/>
        <end position="379"/>
    </location>
</feature>
<evidence type="ECO:0000259" key="12">
    <source>
        <dbReference type="PROSITE" id="PS51709"/>
    </source>
</evidence>
<dbReference type="InterPro" id="IPR027266">
    <property type="entry name" value="TrmE/GcvT-like"/>
</dbReference>
<comment type="subcellular location">
    <subcellularLocation>
        <location evidence="10">Cytoplasm</location>
    </subcellularLocation>
</comment>
<comment type="similarity">
    <text evidence="1 10 11">Belongs to the TRAFAC class TrmE-Era-EngA-EngB-Septin-like GTPase superfamily. TrmE GTPase family.</text>
</comment>
<dbReference type="GO" id="GO:0042802">
    <property type="term" value="F:identical protein binding"/>
    <property type="evidence" value="ECO:0007669"/>
    <property type="project" value="UniProtKB-ARBA"/>
</dbReference>
<dbReference type="GO" id="GO:0005525">
    <property type="term" value="F:GTP binding"/>
    <property type="evidence" value="ECO:0007669"/>
    <property type="project" value="UniProtKB-UniRule"/>
</dbReference>
<dbReference type="HAMAP" id="MF_00379">
    <property type="entry name" value="GTPase_MnmE"/>
    <property type="match status" value="1"/>
</dbReference>
<keyword evidence="8 10" id="KW-0630">Potassium</keyword>
<dbReference type="InterPro" id="IPR005225">
    <property type="entry name" value="Small_GTP-bd"/>
</dbReference>
<dbReference type="InterPro" id="IPR031168">
    <property type="entry name" value="G_TrmE"/>
</dbReference>
<evidence type="ECO:0000256" key="9">
    <source>
        <dbReference type="ARBA" id="ARBA00023134"/>
    </source>
</evidence>
<dbReference type="STRING" id="1121322.SAMN02745136_05646"/>
<dbReference type="Gene3D" id="3.40.50.300">
    <property type="entry name" value="P-loop containing nucleotide triphosphate hydrolases"/>
    <property type="match status" value="1"/>
</dbReference>
<dbReference type="PANTHER" id="PTHR42714:SF2">
    <property type="entry name" value="TRNA MODIFICATION GTPASE GTPBP3, MITOCHONDRIAL"/>
    <property type="match status" value="1"/>
</dbReference>
<dbReference type="GO" id="GO:0005829">
    <property type="term" value="C:cytosol"/>
    <property type="evidence" value="ECO:0007669"/>
    <property type="project" value="TreeGrafter"/>
</dbReference>
<dbReference type="FunFam" id="3.40.50.300:FF:000494">
    <property type="entry name" value="tRNA modification GTPase MnmE"/>
    <property type="match status" value="1"/>
</dbReference>
<dbReference type="CDD" id="cd04164">
    <property type="entry name" value="trmE"/>
    <property type="match status" value="1"/>
</dbReference>
<keyword evidence="2 10" id="KW-0963">Cytoplasm</keyword>
<dbReference type="EMBL" id="FRAC01000052">
    <property type="protein sequence ID" value="SHL76457.1"/>
    <property type="molecule type" value="Genomic_DNA"/>
</dbReference>
<dbReference type="NCBIfam" id="TIGR00450">
    <property type="entry name" value="mnmE_trmE_thdF"/>
    <property type="match status" value="1"/>
</dbReference>
<accession>A0A1M7DAL5</accession>
<dbReference type="Pfam" id="PF12631">
    <property type="entry name" value="MnmE_helical"/>
    <property type="match status" value="1"/>
</dbReference>
<evidence type="ECO:0000256" key="11">
    <source>
        <dbReference type="RuleBase" id="RU003313"/>
    </source>
</evidence>
<dbReference type="RefSeq" id="WP_073280518.1">
    <property type="nucleotide sequence ID" value="NZ_FRAC01000052.1"/>
</dbReference>
<dbReference type="Pfam" id="PF01926">
    <property type="entry name" value="MMR_HSR1"/>
    <property type="match status" value="1"/>
</dbReference>
<feature type="binding site" evidence="10">
    <location>
        <position position="458"/>
    </location>
    <ligand>
        <name>(6S)-5-formyl-5,6,7,8-tetrahydrofolate</name>
        <dbReference type="ChEBI" id="CHEBI:57457"/>
    </ligand>
</feature>
<dbReference type="AlphaFoldDB" id="A0A1M7DAL5"/>
<dbReference type="Pfam" id="PF10396">
    <property type="entry name" value="TrmE_N"/>
    <property type="match status" value="1"/>
</dbReference>
<dbReference type="OrthoDB" id="9805918at2"/>
<dbReference type="InterPro" id="IPR018948">
    <property type="entry name" value="GTP-bd_TrmE_N"/>
</dbReference>
<dbReference type="InterPro" id="IPR025867">
    <property type="entry name" value="MnmE_helical"/>
</dbReference>
<evidence type="ECO:0000256" key="3">
    <source>
        <dbReference type="ARBA" id="ARBA00022694"/>
    </source>
</evidence>
<feature type="binding site" evidence="10">
    <location>
        <position position="231"/>
    </location>
    <ligand>
        <name>K(+)</name>
        <dbReference type="ChEBI" id="CHEBI:29103"/>
    </ligand>
</feature>
<dbReference type="SUPFAM" id="SSF52540">
    <property type="entry name" value="P-loop containing nucleoside triphosphate hydrolases"/>
    <property type="match status" value="1"/>
</dbReference>
<evidence type="ECO:0000256" key="2">
    <source>
        <dbReference type="ARBA" id="ARBA00022490"/>
    </source>
</evidence>
<sequence length="458" mass="50914">MSTDTIAAIATAVNNNGISIIRISGQDAIMVADKIFQTKKGDKKLTSVQSHTVHYGYIKDQEVIIDEVLVVIMKAPNTYTREDVVEIDCHGGIVVTKKVLEAVVKNGARLAEPGEFTKRAFLNGRIDLSQAEAVSDIINAKNSYALKNSLNQLKGNVYKKIEELRSSILHDLAYLEAGLDDPEHIDLGDFKNVLYGNIGTYKKDIQKLLDTVNNGRLIKEGVKTVILGKPNAGKSSLLNALMGTERAIVTDIPGTTRDTLEETLMIGELCLNIVDTAGIRSTSDIVESMGVNRARLVSEESDLILYVVDASAPLDENDDDIINMIQDRNAVILLNKSDLEPAVTVKEMRERTGKEVLLISAKEREGLEELEEYLKGMYFKGMLEYNDEVYITNLRQEEALRMSLESLCMVQQTIEDDMPEDLYAVDMMNSYEALGRITGEQVDEDLINTIFKEFCMGK</sequence>
<dbReference type="InterPro" id="IPR027417">
    <property type="entry name" value="P-loop_NTPase"/>
</dbReference>
<feature type="binding site" evidence="10">
    <location>
        <position position="86"/>
    </location>
    <ligand>
        <name>(6S)-5-formyl-5,6,7,8-tetrahydrofolate</name>
        <dbReference type="ChEBI" id="CHEBI:57457"/>
    </ligand>
</feature>
<comment type="function">
    <text evidence="10">Exhibits a very high intrinsic GTPase hydrolysis rate. Involved in the addition of a carboxymethylaminomethyl (cmnm) group at the wobble position (U34) of certain tRNAs, forming tRNA-cmnm(5)s(2)U34.</text>
</comment>
<feature type="binding site" evidence="10">
    <location>
        <begin position="231"/>
        <end position="236"/>
    </location>
    <ligand>
        <name>GTP</name>
        <dbReference type="ChEBI" id="CHEBI:37565"/>
    </ligand>
</feature>
<keyword evidence="6 10" id="KW-0378">Hydrolase</keyword>